<accession>A0A4R6AHK4</accession>
<gene>
    <name evidence="4" type="ORF">E2L08_07200</name>
</gene>
<comment type="caution">
    <text evidence="4">The sequence shown here is derived from an EMBL/GenBank/DDBJ whole genome shotgun (WGS) entry which is preliminary data.</text>
</comment>
<dbReference type="RefSeq" id="WP_133396395.1">
    <property type="nucleotide sequence ID" value="NZ_SNAA01000006.1"/>
</dbReference>
<dbReference type="Pfam" id="PF02563">
    <property type="entry name" value="Poly_export"/>
    <property type="match status" value="1"/>
</dbReference>
<dbReference type="PANTHER" id="PTHR33619">
    <property type="entry name" value="POLYSACCHARIDE EXPORT PROTEIN GFCE-RELATED"/>
    <property type="match status" value="1"/>
</dbReference>
<dbReference type="OrthoDB" id="197007at2"/>
<keyword evidence="5" id="KW-1185">Reference proteome</keyword>
<evidence type="ECO:0000256" key="2">
    <source>
        <dbReference type="SAM" id="MobiDB-lite"/>
    </source>
</evidence>
<evidence type="ECO:0000313" key="4">
    <source>
        <dbReference type="EMBL" id="TDL81116.1"/>
    </source>
</evidence>
<feature type="compositionally biased region" description="Low complexity" evidence="2">
    <location>
        <begin position="428"/>
        <end position="439"/>
    </location>
</feature>
<dbReference type="Gene3D" id="3.10.560.10">
    <property type="entry name" value="Outer membrane lipoprotein wza domain like"/>
    <property type="match status" value="1"/>
</dbReference>
<reference evidence="4 5" key="1">
    <citation type="submission" date="2019-03" db="EMBL/GenBank/DDBJ databases">
        <title>Primorskyibacter sp. SS33 isolated from sediments.</title>
        <authorList>
            <person name="Xunke S."/>
        </authorList>
    </citation>
    <scope>NUCLEOTIDE SEQUENCE [LARGE SCALE GENOMIC DNA]</scope>
    <source>
        <strain evidence="4 5">SS33</strain>
    </source>
</reference>
<protein>
    <recommendedName>
        <fullName evidence="3">Polysaccharide export protein N-terminal domain-containing protein</fullName>
    </recommendedName>
</protein>
<dbReference type="GO" id="GO:0015159">
    <property type="term" value="F:polysaccharide transmembrane transporter activity"/>
    <property type="evidence" value="ECO:0007669"/>
    <property type="project" value="InterPro"/>
</dbReference>
<proteinExistence type="predicted"/>
<dbReference type="InterPro" id="IPR003715">
    <property type="entry name" value="Poly_export_N"/>
</dbReference>
<dbReference type="PANTHER" id="PTHR33619:SF3">
    <property type="entry name" value="POLYSACCHARIDE EXPORT PROTEIN GFCE-RELATED"/>
    <property type="match status" value="1"/>
</dbReference>
<evidence type="ECO:0000259" key="3">
    <source>
        <dbReference type="Pfam" id="PF02563"/>
    </source>
</evidence>
<dbReference type="InterPro" id="IPR049712">
    <property type="entry name" value="Poly_export"/>
</dbReference>
<feature type="region of interest" description="Disordered" evidence="2">
    <location>
        <begin position="426"/>
        <end position="480"/>
    </location>
</feature>
<evidence type="ECO:0000313" key="5">
    <source>
        <dbReference type="Proteomes" id="UP000295701"/>
    </source>
</evidence>
<dbReference type="Gene3D" id="3.30.1950.10">
    <property type="entry name" value="wza like domain"/>
    <property type="match status" value="1"/>
</dbReference>
<feature type="domain" description="Polysaccharide export protein N-terminal" evidence="3">
    <location>
        <begin position="38"/>
        <end position="109"/>
    </location>
</feature>
<dbReference type="AlphaFoldDB" id="A0A4R6AHK4"/>
<evidence type="ECO:0000256" key="1">
    <source>
        <dbReference type="ARBA" id="ARBA00022729"/>
    </source>
</evidence>
<dbReference type="EMBL" id="SNAA01000006">
    <property type="protein sequence ID" value="TDL81116.1"/>
    <property type="molecule type" value="Genomic_DNA"/>
</dbReference>
<sequence>MAGTRRAAMPRPDRRPRIAGRITALLAALLLGPGAALAEPYRLVPGDRIEVSMLGEPERIVAAVDIDGQVRLPDIGAVPVATLTLDEAAAAIEVQTERLGQLLEARASVSISDYAAIVIAGDVARPGRQDYLPGMTVTTALGLAGGGAAGADGLGQERARVSVAGELQRLNLEIASLVARLGRLEAALADSATPDPAEWLMSAIPDPAAIPLADMLDVEARTHADRRAQRDALLAYWADEIATIEAQQALFRQRIELHAQVIANAEAALAAARELQDRGLQTAARMDGVEQRFIDAQSRSLELESALIAASRALADARRARTRYLGEARDDTLALIGAARMDLDRARLRHAEALQDLAVLTGAGAVSPALSDVIELDFALVSPRDGRPGGMEVTPDTTLLPGDTLIVEVIAHGSVLSGGPALPPSPPLSRVAAPTAAAVPDPPAPPEIAPRAAAGPLELYTGDRAPGLAPPPRPETFPPG</sequence>
<name>A0A4R6AHK4_9RHOB</name>
<organism evidence="4 5">
    <name type="scientific">Palleronia sediminis</name>
    <dbReference type="NCBI Taxonomy" id="2547833"/>
    <lineage>
        <taxon>Bacteria</taxon>
        <taxon>Pseudomonadati</taxon>
        <taxon>Pseudomonadota</taxon>
        <taxon>Alphaproteobacteria</taxon>
        <taxon>Rhodobacterales</taxon>
        <taxon>Roseobacteraceae</taxon>
        <taxon>Palleronia</taxon>
    </lineage>
</organism>
<feature type="compositionally biased region" description="Pro residues" evidence="2">
    <location>
        <begin position="468"/>
        <end position="480"/>
    </location>
</feature>
<keyword evidence="1" id="KW-0732">Signal</keyword>
<dbReference type="Proteomes" id="UP000295701">
    <property type="component" value="Unassembled WGS sequence"/>
</dbReference>